<reference evidence="3" key="2">
    <citation type="submission" date="2007-04" db="EMBL/GenBank/DDBJ databases">
        <title>Draft genome sequence of Bacteroides ovatus (ATCC 8483).</title>
        <authorList>
            <person name="Sudarsanam P."/>
            <person name="Ley R."/>
            <person name="Guruge J."/>
            <person name="Turnbaugh P.J."/>
            <person name="Mahowald M."/>
            <person name="Liep D."/>
            <person name="Gordon J."/>
        </authorList>
    </citation>
    <scope>NUCLEOTIDE SEQUENCE [LARGE SCALE GENOMIC DNA]</scope>
    <source>
        <strain evidence="3">ATCC 8483 / DSM 1896 / JCM 5824 / BCRC 10623 / CCUG 4943 / NCTC 11153</strain>
    </source>
</reference>
<name>A0AAN3D7M3_BACO1</name>
<evidence type="ECO:0000313" key="3">
    <source>
        <dbReference type="Proteomes" id="UP000005475"/>
    </source>
</evidence>
<evidence type="ECO:0000256" key="1">
    <source>
        <dbReference type="SAM" id="Phobius"/>
    </source>
</evidence>
<keyword evidence="1" id="KW-0472">Membrane</keyword>
<accession>A0AAN3D7M3</accession>
<keyword evidence="1" id="KW-1133">Transmembrane helix</keyword>
<dbReference type="Proteomes" id="UP000005475">
    <property type="component" value="Unassembled WGS sequence"/>
</dbReference>
<dbReference type="AlphaFoldDB" id="A0AAN3D7M3"/>
<feature type="transmembrane region" description="Helical" evidence="1">
    <location>
        <begin position="6"/>
        <end position="28"/>
    </location>
</feature>
<sequence length="34" mass="4018">MFVSFIFDASIVGMYMLKYISMIILSCLKYNDME</sequence>
<keyword evidence="1" id="KW-0812">Transmembrane</keyword>
<gene>
    <name evidence="2" type="ORF">BACOVA_03039</name>
</gene>
<proteinExistence type="predicted"/>
<organism evidence="2 3">
    <name type="scientific">Bacteroides ovatus (strain ATCC 8483 / DSM 1896 / JCM 5824 / BCRC 10623 / CCUG 4943 / NCTC 11153)</name>
    <dbReference type="NCBI Taxonomy" id="411476"/>
    <lineage>
        <taxon>Bacteria</taxon>
        <taxon>Pseudomonadati</taxon>
        <taxon>Bacteroidota</taxon>
        <taxon>Bacteroidia</taxon>
        <taxon>Bacteroidales</taxon>
        <taxon>Bacteroidaceae</taxon>
        <taxon>Bacteroides</taxon>
    </lineage>
</organism>
<comment type="caution">
    <text evidence="2">The sequence shown here is derived from an EMBL/GenBank/DDBJ whole genome shotgun (WGS) entry which is preliminary data.</text>
</comment>
<protein>
    <submittedName>
        <fullName evidence="2">Uncharacterized protein</fullName>
    </submittedName>
</protein>
<dbReference type="EMBL" id="AAXF02000050">
    <property type="protein sequence ID" value="EDO11137.1"/>
    <property type="molecule type" value="Genomic_DNA"/>
</dbReference>
<evidence type="ECO:0000313" key="2">
    <source>
        <dbReference type="EMBL" id="EDO11137.1"/>
    </source>
</evidence>
<reference evidence="2 3" key="1">
    <citation type="submission" date="2007-03" db="EMBL/GenBank/DDBJ databases">
        <authorList>
            <person name="Fulton L."/>
            <person name="Clifton S."/>
            <person name="Fulton B."/>
            <person name="Xu J."/>
            <person name="Minx P."/>
            <person name="Pepin K.H."/>
            <person name="Johnson M."/>
            <person name="Thiruvilangam P."/>
            <person name="Bhonagiri V."/>
            <person name="Nash W.E."/>
            <person name="Mardis E.R."/>
            <person name="Wilson R.K."/>
        </authorList>
    </citation>
    <scope>NUCLEOTIDE SEQUENCE [LARGE SCALE GENOMIC DNA]</scope>
    <source>
        <strain evidence="3">ATCC 8483 / DSM 1896 / JCM 5824 / BCRC 10623 / CCUG 4943 / NCTC 11153</strain>
    </source>
</reference>